<feature type="compositionally biased region" description="Pro residues" evidence="1">
    <location>
        <begin position="19"/>
        <end position="30"/>
    </location>
</feature>
<evidence type="ECO:0000313" key="4">
    <source>
        <dbReference type="Proteomes" id="UP001431429"/>
    </source>
</evidence>
<dbReference type="EMBL" id="JAMQAW010000009">
    <property type="protein sequence ID" value="MCM2388877.1"/>
    <property type="molecule type" value="Genomic_DNA"/>
</dbReference>
<keyword evidence="4" id="KW-1185">Reference proteome</keyword>
<accession>A0ABT0UKS8</accession>
<dbReference type="Pfam" id="PF19136">
    <property type="entry name" value="DUF5819"/>
    <property type="match status" value="1"/>
</dbReference>
<dbReference type="InterPro" id="IPR043857">
    <property type="entry name" value="DUF5819"/>
</dbReference>
<feature type="region of interest" description="Disordered" evidence="1">
    <location>
        <begin position="1"/>
        <end position="32"/>
    </location>
</feature>
<comment type="caution">
    <text evidence="3">The sequence shown here is derived from an EMBL/GenBank/DDBJ whole genome shotgun (WGS) entry which is preliminary data.</text>
</comment>
<keyword evidence="2" id="KW-0812">Transmembrane</keyword>
<keyword evidence="2" id="KW-1133">Transmembrane helix</keyword>
<evidence type="ECO:0000313" key="3">
    <source>
        <dbReference type="EMBL" id="MCM2388877.1"/>
    </source>
</evidence>
<sequence>MAPPPPQDTSISGSVPATGRPPWPSSPLPDPAVIHIPGQRAETAPVSETGERGIAGLSRPYQAVLGAALALVALLASTHVAMVFLHVAPSNTVTKQYGKAVDAWIYPEFEQNWKLFAPNPLQQNVAVQVKAEVRTAEGERKVTDWIDLTAQDRDAIRGNLLPSHVQQNELRRAWDLYVNSHDDQNRATGLRGQLSESYLRRIAMLRFDARDPGGSVERIRFRSSTVLVDAPEWSEEQTDTRPVYRELPWWTITAEDRLSRAKARDGRTERTEAGG</sequence>
<dbReference type="RefSeq" id="WP_250919224.1">
    <property type="nucleotide sequence ID" value="NZ_JAMQAW010000009.1"/>
</dbReference>
<evidence type="ECO:0000256" key="1">
    <source>
        <dbReference type="SAM" id="MobiDB-lite"/>
    </source>
</evidence>
<protein>
    <submittedName>
        <fullName evidence="3">DUF5819 family protein</fullName>
    </submittedName>
</protein>
<name>A0ABT0UKS8_9ACTN</name>
<dbReference type="Proteomes" id="UP001431429">
    <property type="component" value="Unassembled WGS sequence"/>
</dbReference>
<reference evidence="3" key="1">
    <citation type="submission" date="2022-06" db="EMBL/GenBank/DDBJ databases">
        <title>Genome public.</title>
        <authorList>
            <person name="Sun Q."/>
        </authorList>
    </citation>
    <scope>NUCLEOTIDE SEQUENCE</scope>
    <source>
        <strain evidence="3">CWNU-1</strain>
    </source>
</reference>
<organism evidence="3 4">
    <name type="scientific">Streptomyces albipurpureus</name>
    <dbReference type="NCBI Taxonomy" id="2897419"/>
    <lineage>
        <taxon>Bacteria</taxon>
        <taxon>Bacillati</taxon>
        <taxon>Actinomycetota</taxon>
        <taxon>Actinomycetes</taxon>
        <taxon>Kitasatosporales</taxon>
        <taxon>Streptomycetaceae</taxon>
        <taxon>Streptomyces</taxon>
    </lineage>
</organism>
<gene>
    <name evidence="3" type="ORF">NBG84_11335</name>
</gene>
<feature type="transmembrane region" description="Helical" evidence="2">
    <location>
        <begin position="63"/>
        <end position="87"/>
    </location>
</feature>
<keyword evidence="2" id="KW-0472">Membrane</keyword>
<proteinExistence type="predicted"/>
<evidence type="ECO:0000256" key="2">
    <source>
        <dbReference type="SAM" id="Phobius"/>
    </source>
</evidence>